<dbReference type="SMART" id="SM00271">
    <property type="entry name" value="DnaJ"/>
    <property type="match status" value="1"/>
</dbReference>
<dbReference type="PROSITE" id="PS50076">
    <property type="entry name" value="DNAJ_2"/>
    <property type="match status" value="1"/>
</dbReference>
<feature type="compositionally biased region" description="Basic and acidic residues" evidence="1">
    <location>
        <begin position="88"/>
        <end position="101"/>
    </location>
</feature>
<dbReference type="SUPFAM" id="SSF52833">
    <property type="entry name" value="Thioredoxin-like"/>
    <property type="match status" value="2"/>
</dbReference>
<dbReference type="Proteomes" id="UP000886520">
    <property type="component" value="Chromosome 13"/>
</dbReference>
<accession>A0A9D4UND4</accession>
<keyword evidence="2" id="KW-0732">Signal</keyword>
<dbReference type="OrthoDB" id="10250354at2759"/>
<dbReference type="Gene3D" id="3.40.30.10">
    <property type="entry name" value="Glutaredoxin"/>
    <property type="match status" value="1"/>
</dbReference>
<comment type="caution">
    <text evidence="4">The sequence shown here is derived from an EMBL/GenBank/DDBJ whole genome shotgun (WGS) entry which is preliminary data.</text>
</comment>
<dbReference type="InterPro" id="IPR018253">
    <property type="entry name" value="DnaJ_domain_CS"/>
</dbReference>
<sequence length="626" mass="69855">MKKKQGCIIIFVLLLFGCCAEAKDLYKVLGVDKNASQREVQKAFHRLSLKYHPDKNPSKSAQAKFAEINNAYEVLSDEEKRKNYDLFGDEQGRARGPEPHEYGSNFHTRNDGGARNNFEFTTNDNNGYRFEQHSYTFGGEEGSHGQGDFFHFPTGNNFGGQGRSFSFGFGGNESPFQNILDSLFGSMGGNQGEEEHFTSYGAGGKTGKSSKSSKFQGGAHSSSLVEEFTVKSFQKKVLDELDTWAILFVPHVSNDVHERLQLLEQIAKNLKGCIKVGYVDCERQKQLCEQQRLIPLKMIKLRFYSLRSIGKMAALDYTGEWSANALKKYSIDVLPRFSTQLDNVVALMEAFEEESRPIAALLTKKKETPAIWRALSGLFYGRIVFFDIQVTDDDVDNTAKRFQVDSLPAIIGVYENGETKLLSHGSKLEQASSSIEQLKALLEDLEKKSKAAGPNKGKATVDSKVPSLTKKNFKDVCGQETPLCVIGVHRSSRGRDRLRQILQEISQKTLIRKGQRAGSSKKPISYGVIDGTKQSAFLNSFEKSLSERENSLLIAYKPKKDTYAFYDGPLNLETAEKFVIEILGGDLQLQRVVQDPVLQALHVVVHLAPSIQPAPLIRGFRSCCCI</sequence>
<feature type="domain" description="J" evidence="3">
    <location>
        <begin position="24"/>
        <end position="88"/>
    </location>
</feature>
<evidence type="ECO:0000256" key="1">
    <source>
        <dbReference type="SAM" id="MobiDB-lite"/>
    </source>
</evidence>
<dbReference type="Gene3D" id="1.10.287.110">
    <property type="entry name" value="DnaJ domain"/>
    <property type="match status" value="1"/>
</dbReference>
<proteinExistence type="predicted"/>
<dbReference type="SUPFAM" id="SSF46565">
    <property type="entry name" value="Chaperone J-domain"/>
    <property type="match status" value="1"/>
</dbReference>
<gene>
    <name evidence="4" type="ORF">GOP47_0013355</name>
</gene>
<reference evidence="4" key="1">
    <citation type="submission" date="2021-01" db="EMBL/GenBank/DDBJ databases">
        <title>Adiantum capillus-veneris genome.</title>
        <authorList>
            <person name="Fang Y."/>
            <person name="Liao Q."/>
        </authorList>
    </citation>
    <scope>NUCLEOTIDE SEQUENCE</scope>
    <source>
        <strain evidence="4">H3</strain>
        <tissue evidence="4">Leaf</tissue>
    </source>
</reference>
<dbReference type="PROSITE" id="PS00636">
    <property type="entry name" value="DNAJ_1"/>
    <property type="match status" value="1"/>
</dbReference>
<dbReference type="InterPro" id="IPR001623">
    <property type="entry name" value="DnaJ_domain"/>
</dbReference>
<dbReference type="PROSITE" id="PS51257">
    <property type="entry name" value="PROKAR_LIPOPROTEIN"/>
    <property type="match status" value="1"/>
</dbReference>
<dbReference type="EMBL" id="JABFUD020000013">
    <property type="protein sequence ID" value="KAI5071104.1"/>
    <property type="molecule type" value="Genomic_DNA"/>
</dbReference>
<dbReference type="InterPro" id="IPR036869">
    <property type="entry name" value="J_dom_sf"/>
</dbReference>
<dbReference type="InterPro" id="IPR052842">
    <property type="entry name" value="ER_Co-chaperone"/>
</dbReference>
<feature type="chain" id="PRO_5038607588" description="J domain-containing protein" evidence="2">
    <location>
        <begin position="23"/>
        <end position="626"/>
    </location>
</feature>
<protein>
    <recommendedName>
        <fullName evidence="3">J domain-containing protein</fullName>
    </recommendedName>
</protein>
<dbReference type="PANTHER" id="PTHR45184">
    <property type="entry name" value="DNAJ PROTEIN ERDJ3A"/>
    <property type="match status" value="1"/>
</dbReference>
<dbReference type="InterPro" id="IPR036249">
    <property type="entry name" value="Thioredoxin-like_sf"/>
</dbReference>
<dbReference type="PANTHER" id="PTHR45184:SF1">
    <property type="entry name" value="DNAJ PROTEIN ERDJ3A"/>
    <property type="match status" value="1"/>
</dbReference>
<dbReference type="AlphaFoldDB" id="A0A9D4UND4"/>
<feature type="signal peptide" evidence="2">
    <location>
        <begin position="1"/>
        <end position="22"/>
    </location>
</feature>
<organism evidence="4 5">
    <name type="scientific">Adiantum capillus-veneris</name>
    <name type="common">Maidenhair fern</name>
    <dbReference type="NCBI Taxonomy" id="13818"/>
    <lineage>
        <taxon>Eukaryota</taxon>
        <taxon>Viridiplantae</taxon>
        <taxon>Streptophyta</taxon>
        <taxon>Embryophyta</taxon>
        <taxon>Tracheophyta</taxon>
        <taxon>Polypodiopsida</taxon>
        <taxon>Polypodiidae</taxon>
        <taxon>Polypodiales</taxon>
        <taxon>Pteridineae</taxon>
        <taxon>Pteridaceae</taxon>
        <taxon>Vittarioideae</taxon>
        <taxon>Adiantum</taxon>
    </lineage>
</organism>
<dbReference type="Pfam" id="PF00226">
    <property type="entry name" value="DnaJ"/>
    <property type="match status" value="1"/>
</dbReference>
<evidence type="ECO:0000256" key="2">
    <source>
        <dbReference type="SAM" id="SignalP"/>
    </source>
</evidence>
<dbReference type="PRINTS" id="PR00625">
    <property type="entry name" value="JDOMAIN"/>
</dbReference>
<name>A0A9D4UND4_ADICA</name>
<evidence type="ECO:0000313" key="4">
    <source>
        <dbReference type="EMBL" id="KAI5071104.1"/>
    </source>
</evidence>
<keyword evidence="5" id="KW-1185">Reference proteome</keyword>
<dbReference type="CDD" id="cd06257">
    <property type="entry name" value="DnaJ"/>
    <property type="match status" value="1"/>
</dbReference>
<feature type="region of interest" description="Disordered" evidence="1">
    <location>
        <begin position="88"/>
        <end position="117"/>
    </location>
</feature>
<evidence type="ECO:0000259" key="3">
    <source>
        <dbReference type="PROSITE" id="PS50076"/>
    </source>
</evidence>
<evidence type="ECO:0000313" key="5">
    <source>
        <dbReference type="Proteomes" id="UP000886520"/>
    </source>
</evidence>